<dbReference type="RefSeq" id="XP_015657736.1">
    <property type="nucleotide sequence ID" value="XM_015803911.1"/>
</dbReference>
<feature type="compositionally biased region" description="Basic and acidic residues" evidence="1">
    <location>
        <begin position="654"/>
        <end position="663"/>
    </location>
</feature>
<sequence>MPPPPSSLPFITVALCASAKKHHQSFDALRVAGELHNARLREEQDRFASVGRPARSDLNGGLSASASLIRPEGGGATATNTTTGAVASSKTKSRGGSRSTPDEGDRSTPCTGGCSPRGSRGPVRSHFFRFVNLNYDALHHSMVVCTDDAVKGTQPPPMHGEEEEGTDVAMSASEAAAAEATRVAEEVDVVLHKVATFGTPSAIRALERWCKHAQKRRRHRRQAPLVVLDPLEKVQLLMTRNMLYKLLDNTGADGRYVALIPRTFLWDRPCAPRQGVDGAADRGAKSNTDDVVTPIGIHSFMGAEDENIKEARANGTMQGRWWIAKPDEGTGPAFTHHLVMWCTRAQDVRVPPAVQAALPKEANRFILQELYVYALPVIVKVYCIAPHIYIRVKPTVNLLAHLWERTRASTLMDVAVTMDSQDKTYFSSVTSLSAATSRLTFSQATSGADYGTPAIGESTESPVTAPQELLPSSSPAAVPWESMVAPTEMWEAFLAPGTPAYATVSKLAQEMSGFGGIGLTMYGFDILLVPQHLAHTYQRKSSRGIGHTEGATVKYEAATSAPPAAATNTTAGAAASAVSSSTAVPSVPLPCKARDMFDFATGAPTSLLLDSIPVVIDVNYFPGYKDVEEANQHMMELLSAKVAKARDGTTLSARRSDDLSGSRDKKHLCTSM</sequence>
<dbReference type="GO" id="GO:0032957">
    <property type="term" value="P:inositol trisphosphate metabolic process"/>
    <property type="evidence" value="ECO:0007669"/>
    <property type="project" value="InterPro"/>
</dbReference>
<dbReference type="GeneID" id="26906051"/>
<dbReference type="GO" id="GO:0052725">
    <property type="term" value="F:inositol-1,3,4-trisphosphate 6-kinase activity"/>
    <property type="evidence" value="ECO:0007669"/>
    <property type="project" value="InterPro"/>
</dbReference>
<evidence type="ECO:0000256" key="1">
    <source>
        <dbReference type="SAM" id="MobiDB-lite"/>
    </source>
</evidence>
<organism evidence="2 3">
    <name type="scientific">Leptomonas pyrrhocoris</name>
    <name type="common">Firebug parasite</name>
    <dbReference type="NCBI Taxonomy" id="157538"/>
    <lineage>
        <taxon>Eukaryota</taxon>
        <taxon>Discoba</taxon>
        <taxon>Euglenozoa</taxon>
        <taxon>Kinetoplastea</taxon>
        <taxon>Metakinetoplastina</taxon>
        <taxon>Trypanosomatida</taxon>
        <taxon>Trypanosomatidae</taxon>
        <taxon>Leishmaniinae</taxon>
        <taxon>Leptomonas</taxon>
    </lineage>
</organism>
<protein>
    <submittedName>
        <fullName evidence="2">Uncharacterized protein</fullName>
    </submittedName>
</protein>
<feature type="region of interest" description="Disordered" evidence="1">
    <location>
        <begin position="649"/>
        <end position="672"/>
    </location>
</feature>
<dbReference type="OMA" id="EHTRGST"/>
<dbReference type="AlphaFoldDB" id="A0A0M9FZV0"/>
<dbReference type="InterPro" id="IPR008656">
    <property type="entry name" value="Inositol_tetrakis-P_1-kinase"/>
</dbReference>
<dbReference type="VEuPathDB" id="TriTrypDB:LpyrH10_11_2260"/>
<dbReference type="GO" id="GO:0005524">
    <property type="term" value="F:ATP binding"/>
    <property type="evidence" value="ECO:0007669"/>
    <property type="project" value="InterPro"/>
</dbReference>
<feature type="region of interest" description="Disordered" evidence="1">
    <location>
        <begin position="44"/>
        <end position="119"/>
    </location>
</feature>
<evidence type="ECO:0000313" key="3">
    <source>
        <dbReference type="Proteomes" id="UP000037923"/>
    </source>
</evidence>
<dbReference type="Gene3D" id="3.30.470.20">
    <property type="entry name" value="ATP-grasp fold, B domain"/>
    <property type="match status" value="1"/>
</dbReference>
<dbReference type="Proteomes" id="UP000037923">
    <property type="component" value="Unassembled WGS sequence"/>
</dbReference>
<dbReference type="EMBL" id="LGTL01000011">
    <property type="protein sequence ID" value="KPA79297.1"/>
    <property type="molecule type" value="Genomic_DNA"/>
</dbReference>
<feature type="region of interest" description="Disordered" evidence="1">
    <location>
        <begin position="451"/>
        <end position="472"/>
    </location>
</feature>
<dbReference type="PANTHER" id="PTHR14217">
    <property type="entry name" value="INOSITOL-TETRAKISPHOSPHATE 1-KINASE"/>
    <property type="match status" value="1"/>
</dbReference>
<dbReference type="GO" id="GO:0052726">
    <property type="term" value="F:inositol-1,3,4-trisphosphate 5-kinase activity"/>
    <property type="evidence" value="ECO:0007669"/>
    <property type="project" value="InterPro"/>
</dbReference>
<gene>
    <name evidence="2" type="ORF">ABB37_05761</name>
</gene>
<dbReference type="GO" id="GO:0047325">
    <property type="term" value="F:inositol-3,4,5,6-tetrakisphosphate 1-kinase activity"/>
    <property type="evidence" value="ECO:0007669"/>
    <property type="project" value="InterPro"/>
</dbReference>
<feature type="compositionally biased region" description="Low complexity" evidence="1">
    <location>
        <begin position="77"/>
        <end position="99"/>
    </location>
</feature>
<dbReference type="EMBL" id="LGTL01000011">
    <property type="protein sequence ID" value="KPA79296.1"/>
    <property type="molecule type" value="Genomic_DNA"/>
</dbReference>
<evidence type="ECO:0000313" key="2">
    <source>
        <dbReference type="EMBL" id="KPA79297.1"/>
    </source>
</evidence>
<accession>A0A0M9FZV0</accession>
<comment type="caution">
    <text evidence="2">The sequence shown here is derived from an EMBL/GenBank/DDBJ whole genome shotgun (WGS) entry which is preliminary data.</text>
</comment>
<dbReference type="OrthoDB" id="245270at2759"/>
<dbReference type="GO" id="GO:0000287">
    <property type="term" value="F:magnesium ion binding"/>
    <property type="evidence" value="ECO:0007669"/>
    <property type="project" value="InterPro"/>
</dbReference>
<reference evidence="2 3" key="1">
    <citation type="submission" date="2015-07" db="EMBL/GenBank/DDBJ databases">
        <title>High-quality genome of monoxenous trypanosomatid Leptomonas pyrrhocoris.</title>
        <authorList>
            <person name="Flegontov P."/>
            <person name="Butenko A."/>
            <person name="Firsov S."/>
            <person name="Vlcek C."/>
            <person name="Logacheva M.D."/>
            <person name="Field M."/>
            <person name="Filatov D."/>
            <person name="Flegontova O."/>
            <person name="Gerasimov E."/>
            <person name="Jackson A.P."/>
            <person name="Kelly S."/>
            <person name="Opperdoes F."/>
            <person name="O'Reilly A."/>
            <person name="Votypka J."/>
            <person name="Yurchenko V."/>
            <person name="Lukes J."/>
        </authorList>
    </citation>
    <scope>NUCLEOTIDE SEQUENCE [LARGE SCALE GENOMIC DNA]</scope>
    <source>
        <strain evidence="2">H10</strain>
    </source>
</reference>
<dbReference type="GO" id="GO:0005737">
    <property type="term" value="C:cytoplasm"/>
    <property type="evidence" value="ECO:0007669"/>
    <property type="project" value="TreeGrafter"/>
</dbReference>
<feature type="compositionally biased region" description="Polar residues" evidence="1">
    <location>
        <begin position="458"/>
        <end position="472"/>
    </location>
</feature>
<name>A0A0M9FZV0_LEPPY</name>
<dbReference type="PANTHER" id="PTHR14217:SF1">
    <property type="entry name" value="INOSITOL-TETRAKISPHOSPHATE 1-KINASE"/>
    <property type="match status" value="1"/>
</dbReference>
<proteinExistence type="predicted"/>
<keyword evidence="3" id="KW-1185">Reference proteome</keyword>
<dbReference type="RefSeq" id="XP_015657735.1">
    <property type="nucleotide sequence ID" value="XM_015803910.1"/>
</dbReference>